<feature type="compositionally biased region" description="Basic and acidic residues" evidence="1">
    <location>
        <begin position="96"/>
        <end position="106"/>
    </location>
</feature>
<sequence>RLCLLSRSTATSSRPPSGTRQRQFTHESVFFGRVCPGDCFGQVPDRVSRLLLDVLPGMRERLAPWADSVGHSAIGDERGYGPGLQAFETPVPRSQDAARERRRAEGAEGAIHVGTVWSAEHSRRLYTIIK</sequence>
<gene>
    <name evidence="2" type="ORF">MYCIT1_LOCUS5896</name>
</gene>
<protein>
    <submittedName>
        <fullName evidence="2">Uncharacterized protein</fullName>
    </submittedName>
</protein>
<organism evidence="2 3">
    <name type="scientific">Mycena citricolor</name>
    <dbReference type="NCBI Taxonomy" id="2018698"/>
    <lineage>
        <taxon>Eukaryota</taxon>
        <taxon>Fungi</taxon>
        <taxon>Dikarya</taxon>
        <taxon>Basidiomycota</taxon>
        <taxon>Agaricomycotina</taxon>
        <taxon>Agaricomycetes</taxon>
        <taxon>Agaricomycetidae</taxon>
        <taxon>Agaricales</taxon>
        <taxon>Marasmiineae</taxon>
        <taxon>Mycenaceae</taxon>
        <taxon>Mycena</taxon>
    </lineage>
</organism>
<feature type="non-terminal residue" evidence="2">
    <location>
        <position position="1"/>
    </location>
</feature>
<keyword evidence="3" id="KW-1185">Reference proteome</keyword>
<accession>A0AAD2GZ66</accession>
<name>A0AAD2GZ66_9AGAR</name>
<comment type="caution">
    <text evidence="2">The sequence shown here is derived from an EMBL/GenBank/DDBJ whole genome shotgun (WGS) entry which is preliminary data.</text>
</comment>
<evidence type="ECO:0000313" key="2">
    <source>
        <dbReference type="EMBL" id="CAK5265128.1"/>
    </source>
</evidence>
<evidence type="ECO:0000313" key="3">
    <source>
        <dbReference type="Proteomes" id="UP001295794"/>
    </source>
</evidence>
<dbReference type="AlphaFoldDB" id="A0AAD2GZ66"/>
<dbReference type="Proteomes" id="UP001295794">
    <property type="component" value="Unassembled WGS sequence"/>
</dbReference>
<proteinExistence type="predicted"/>
<reference evidence="2" key="1">
    <citation type="submission" date="2023-11" db="EMBL/GenBank/DDBJ databases">
        <authorList>
            <person name="De Vega J J."/>
            <person name="De Vega J J."/>
        </authorList>
    </citation>
    <scope>NUCLEOTIDE SEQUENCE</scope>
</reference>
<evidence type="ECO:0000256" key="1">
    <source>
        <dbReference type="SAM" id="MobiDB-lite"/>
    </source>
</evidence>
<dbReference type="EMBL" id="CAVNYO010000082">
    <property type="protein sequence ID" value="CAK5265128.1"/>
    <property type="molecule type" value="Genomic_DNA"/>
</dbReference>
<feature type="region of interest" description="Disordered" evidence="1">
    <location>
        <begin position="86"/>
        <end position="106"/>
    </location>
</feature>